<proteinExistence type="predicted"/>
<accession>A0A1F6UZZ1</accession>
<evidence type="ECO:0000259" key="12">
    <source>
        <dbReference type="PROSITE" id="PS50109"/>
    </source>
</evidence>
<feature type="domain" description="Histidine kinase" evidence="12">
    <location>
        <begin position="219"/>
        <end position="425"/>
    </location>
</feature>
<keyword evidence="4" id="KW-0597">Phosphoprotein</keyword>
<evidence type="ECO:0000256" key="6">
    <source>
        <dbReference type="ARBA" id="ARBA00022692"/>
    </source>
</evidence>
<comment type="catalytic activity">
    <reaction evidence="1">
        <text>ATP + protein L-histidine = ADP + protein N-phospho-L-histidine.</text>
        <dbReference type="EC" id="2.7.13.3"/>
    </reaction>
</comment>
<dbReference type="InterPro" id="IPR050428">
    <property type="entry name" value="TCS_sensor_his_kinase"/>
</dbReference>
<dbReference type="Gene3D" id="3.30.565.10">
    <property type="entry name" value="Histidine kinase-like ATPase, C-terminal domain"/>
    <property type="match status" value="1"/>
</dbReference>
<evidence type="ECO:0000313" key="13">
    <source>
        <dbReference type="EMBL" id="OGI62704.1"/>
    </source>
</evidence>
<keyword evidence="9" id="KW-0902">Two-component regulatory system</keyword>
<dbReference type="GO" id="GO:0005886">
    <property type="term" value="C:plasma membrane"/>
    <property type="evidence" value="ECO:0007669"/>
    <property type="project" value="TreeGrafter"/>
</dbReference>
<dbReference type="PANTHER" id="PTHR45436">
    <property type="entry name" value="SENSOR HISTIDINE KINASE YKOH"/>
    <property type="match status" value="1"/>
</dbReference>
<reference evidence="13 14" key="1">
    <citation type="journal article" date="2016" name="Nat. Commun.">
        <title>Thousands of microbial genomes shed light on interconnected biogeochemical processes in an aquifer system.</title>
        <authorList>
            <person name="Anantharaman K."/>
            <person name="Brown C.T."/>
            <person name="Hug L.A."/>
            <person name="Sharon I."/>
            <person name="Castelle C.J."/>
            <person name="Probst A.J."/>
            <person name="Thomas B.C."/>
            <person name="Singh A."/>
            <person name="Wilkins M.J."/>
            <person name="Karaoz U."/>
            <person name="Brodie E.L."/>
            <person name="Williams K.H."/>
            <person name="Hubbard S.S."/>
            <person name="Banfield J.F."/>
        </authorList>
    </citation>
    <scope>NUCLEOTIDE SEQUENCE [LARGE SCALE GENOMIC DNA]</scope>
</reference>
<dbReference type="Pfam" id="PF02518">
    <property type="entry name" value="HATPase_c"/>
    <property type="match status" value="1"/>
</dbReference>
<comment type="subcellular location">
    <subcellularLocation>
        <location evidence="2">Membrane</location>
    </subcellularLocation>
</comment>
<keyword evidence="8 11" id="KW-1133">Transmembrane helix</keyword>
<dbReference type="InterPro" id="IPR003661">
    <property type="entry name" value="HisK_dim/P_dom"/>
</dbReference>
<dbReference type="InterPro" id="IPR005467">
    <property type="entry name" value="His_kinase_dom"/>
</dbReference>
<dbReference type="FunFam" id="1.10.287.130:FF:000001">
    <property type="entry name" value="Two-component sensor histidine kinase"/>
    <property type="match status" value="1"/>
</dbReference>
<evidence type="ECO:0000256" key="7">
    <source>
        <dbReference type="ARBA" id="ARBA00022777"/>
    </source>
</evidence>
<dbReference type="PROSITE" id="PS50109">
    <property type="entry name" value="HIS_KIN"/>
    <property type="match status" value="1"/>
</dbReference>
<evidence type="ECO:0000256" key="4">
    <source>
        <dbReference type="ARBA" id="ARBA00022553"/>
    </source>
</evidence>
<dbReference type="Pfam" id="PF00512">
    <property type="entry name" value="HisKA"/>
    <property type="match status" value="1"/>
</dbReference>
<dbReference type="GO" id="GO:0000155">
    <property type="term" value="F:phosphorelay sensor kinase activity"/>
    <property type="evidence" value="ECO:0007669"/>
    <property type="project" value="InterPro"/>
</dbReference>
<evidence type="ECO:0000256" key="3">
    <source>
        <dbReference type="ARBA" id="ARBA00012438"/>
    </source>
</evidence>
<dbReference type="EMBL" id="MFSP01000170">
    <property type="protein sequence ID" value="OGI62704.1"/>
    <property type="molecule type" value="Genomic_DNA"/>
</dbReference>
<keyword evidence="6 11" id="KW-0812">Transmembrane</keyword>
<dbReference type="InterPro" id="IPR004358">
    <property type="entry name" value="Sig_transdc_His_kin-like_C"/>
</dbReference>
<dbReference type="CDD" id="cd00082">
    <property type="entry name" value="HisKA"/>
    <property type="match status" value="1"/>
</dbReference>
<dbReference type="AlphaFoldDB" id="A0A1F6UZZ1"/>
<protein>
    <recommendedName>
        <fullName evidence="3">histidine kinase</fullName>
        <ecNumber evidence="3">2.7.13.3</ecNumber>
    </recommendedName>
</protein>
<sequence>MAAKRGLRQRVAIGIALLSILIVSAHSVAIYVVTDDQEEAQIDDVLAEEMESLLLRLRTDPNAPLLHSKRLASYVVRDPTERASLPAYLRDLALGMHEIIVNERELHIIVRALGAGRVYLTYDAEPHEERLREFLWLLIFGVIVTAAAAAALGYLIAGVLTRSVTDLAARVGRLGPAATENPIAARYVDAEVRSLAQAFDAYTARMAQFIAREQEFTANVSHELRTPLTAIRTSCELMLADPRMSAEARVRLGRIQSGAEQMAQLIQSLLLLARAPTAQDAEAVALHQCVEESAAPLHEAMSTRHVEFANEVPASASTHADRGALDVVLRNILSNAVAHTENGRIAARLRGGALIVEDSGSGIDAADLPRVFERFYRGSDAGDRPGHGLGLAIVKHICDQHGWTLTLDSEPGRGTRATLRFAKSVEFDQKFTLP</sequence>
<dbReference type="SMART" id="SM00388">
    <property type="entry name" value="HisKA"/>
    <property type="match status" value="1"/>
</dbReference>
<feature type="transmembrane region" description="Helical" evidence="11">
    <location>
        <begin position="134"/>
        <end position="160"/>
    </location>
</feature>
<dbReference type="InterPro" id="IPR036890">
    <property type="entry name" value="HATPase_C_sf"/>
</dbReference>
<dbReference type="Gene3D" id="1.10.287.130">
    <property type="match status" value="1"/>
</dbReference>
<dbReference type="CDD" id="cd00075">
    <property type="entry name" value="HATPase"/>
    <property type="match status" value="1"/>
</dbReference>
<evidence type="ECO:0000256" key="2">
    <source>
        <dbReference type="ARBA" id="ARBA00004370"/>
    </source>
</evidence>
<dbReference type="InterPro" id="IPR036097">
    <property type="entry name" value="HisK_dim/P_sf"/>
</dbReference>
<dbReference type="EC" id="2.7.13.3" evidence="3"/>
<evidence type="ECO:0000256" key="8">
    <source>
        <dbReference type="ARBA" id="ARBA00022989"/>
    </source>
</evidence>
<dbReference type="SUPFAM" id="SSF47384">
    <property type="entry name" value="Homodimeric domain of signal transducing histidine kinase"/>
    <property type="match status" value="1"/>
</dbReference>
<organism evidence="13 14">
    <name type="scientific">Candidatus Muproteobacteria bacterium RBG_16_60_9</name>
    <dbReference type="NCBI Taxonomy" id="1817755"/>
    <lineage>
        <taxon>Bacteria</taxon>
        <taxon>Pseudomonadati</taxon>
        <taxon>Pseudomonadota</taxon>
        <taxon>Candidatus Muproteobacteria</taxon>
    </lineage>
</organism>
<gene>
    <name evidence="13" type="ORF">A2W18_07755</name>
</gene>
<feature type="transmembrane region" description="Helical" evidence="11">
    <location>
        <begin position="12"/>
        <end position="33"/>
    </location>
</feature>
<dbReference type="SMART" id="SM00387">
    <property type="entry name" value="HATPase_c"/>
    <property type="match status" value="1"/>
</dbReference>
<keyword evidence="7" id="KW-0418">Kinase</keyword>
<dbReference type="InterPro" id="IPR003594">
    <property type="entry name" value="HATPase_dom"/>
</dbReference>
<comment type="caution">
    <text evidence="13">The sequence shown here is derived from an EMBL/GenBank/DDBJ whole genome shotgun (WGS) entry which is preliminary data.</text>
</comment>
<evidence type="ECO:0000313" key="14">
    <source>
        <dbReference type="Proteomes" id="UP000179076"/>
    </source>
</evidence>
<evidence type="ECO:0000256" key="10">
    <source>
        <dbReference type="ARBA" id="ARBA00023136"/>
    </source>
</evidence>
<keyword evidence="10 11" id="KW-0472">Membrane</keyword>
<evidence type="ECO:0000256" key="11">
    <source>
        <dbReference type="SAM" id="Phobius"/>
    </source>
</evidence>
<keyword evidence="5" id="KW-0808">Transferase</keyword>
<dbReference type="PRINTS" id="PR00344">
    <property type="entry name" value="BCTRLSENSOR"/>
</dbReference>
<evidence type="ECO:0000256" key="1">
    <source>
        <dbReference type="ARBA" id="ARBA00000085"/>
    </source>
</evidence>
<evidence type="ECO:0000256" key="9">
    <source>
        <dbReference type="ARBA" id="ARBA00023012"/>
    </source>
</evidence>
<dbReference type="SUPFAM" id="SSF55874">
    <property type="entry name" value="ATPase domain of HSP90 chaperone/DNA topoisomerase II/histidine kinase"/>
    <property type="match status" value="1"/>
</dbReference>
<evidence type="ECO:0000256" key="5">
    <source>
        <dbReference type="ARBA" id="ARBA00022679"/>
    </source>
</evidence>
<name>A0A1F6UZZ1_9PROT</name>
<dbReference type="Proteomes" id="UP000179076">
    <property type="component" value="Unassembled WGS sequence"/>
</dbReference>
<dbReference type="PANTHER" id="PTHR45436:SF16">
    <property type="entry name" value="HISTIDINE KINASE"/>
    <property type="match status" value="1"/>
</dbReference>